<evidence type="ECO:0000313" key="1">
    <source>
        <dbReference type="EMBL" id="RAH43488.1"/>
    </source>
</evidence>
<dbReference type="Proteomes" id="UP000249057">
    <property type="component" value="Unassembled WGS sequence"/>
</dbReference>
<proteinExistence type="predicted"/>
<dbReference type="EMBL" id="KZ825362">
    <property type="protein sequence ID" value="RAH43488.1"/>
    <property type="molecule type" value="Genomic_DNA"/>
</dbReference>
<accession>A0ACD1G2T7</accession>
<name>A0ACD1G2T7_9EURO</name>
<reference evidence="1" key="1">
    <citation type="submission" date="2018-02" db="EMBL/GenBank/DDBJ databases">
        <title>The genomes of Aspergillus section Nigri reveals drivers in fungal speciation.</title>
        <authorList>
            <consortium name="DOE Joint Genome Institute"/>
            <person name="Vesth T.C."/>
            <person name="Nybo J."/>
            <person name="Theobald S."/>
            <person name="Brandl J."/>
            <person name="Frisvad J.C."/>
            <person name="Nielsen K.F."/>
            <person name="Lyhne E.K."/>
            <person name="Kogle M.E."/>
            <person name="Kuo A."/>
            <person name="Riley R."/>
            <person name="Clum A."/>
            <person name="Nolan M."/>
            <person name="Lipzen A."/>
            <person name="Salamov A."/>
            <person name="Henrissat B."/>
            <person name="Wiebenga A."/>
            <person name="De vries R.P."/>
            <person name="Grigoriev I.V."/>
            <person name="Mortensen U.H."/>
            <person name="Andersen M.R."/>
            <person name="Baker S.E."/>
        </authorList>
    </citation>
    <scope>NUCLEOTIDE SEQUENCE</scope>
    <source>
        <strain evidence="1">CBS 621.78</strain>
    </source>
</reference>
<protein>
    <submittedName>
        <fullName evidence="1">FabD/lysophospholipase-like protein</fullName>
    </submittedName>
</protein>
<sequence length="349" mass="37940">MSHHNLRAEKNCLSLDGGGVRSLSSLLIIEEIVRQYNIANGLAADDQPPEPPGNVFHVAFGTSGGGLSALMIKKYAMPMQACINSLRGVSNTVFRRRAAWPNLDLSALTGGLFAGSRFSQGLLRQQIQLITGTRTQMQSPSSNCNCYVVCRRSNSAGRIIDNRAVCFACFANGQANRLVWEAALATSAASTYFPPAQLGPLEYYIDGGLGFNNPILTFSKQKSYMGIGDRTSACIISIGTGEPTPVQNLTARNSWWRFWDRLTIINVFQNALALATDIKNDHDAFEEIAGLSSNWSYFRFNCGGGLADIPLDQASQLPIIENLTRAYLAKPQTQATIQDAVRAMAYPAS</sequence>
<keyword evidence="2" id="KW-1185">Reference proteome</keyword>
<organism evidence="1 2">
    <name type="scientific">Aspergillus brunneoviolaceus CBS 621.78</name>
    <dbReference type="NCBI Taxonomy" id="1450534"/>
    <lineage>
        <taxon>Eukaryota</taxon>
        <taxon>Fungi</taxon>
        <taxon>Dikarya</taxon>
        <taxon>Ascomycota</taxon>
        <taxon>Pezizomycotina</taxon>
        <taxon>Eurotiomycetes</taxon>
        <taxon>Eurotiomycetidae</taxon>
        <taxon>Eurotiales</taxon>
        <taxon>Aspergillaceae</taxon>
        <taxon>Aspergillus</taxon>
        <taxon>Aspergillus subgen. Circumdati</taxon>
    </lineage>
</organism>
<evidence type="ECO:0000313" key="2">
    <source>
        <dbReference type="Proteomes" id="UP000249057"/>
    </source>
</evidence>
<gene>
    <name evidence="1" type="ORF">BO95DRAFT_465876</name>
</gene>